<sequence length="183" mass="20750">MVALATCEQASKSREALFTELYEKTFPQVARYVSKMGGSFEEAKDTFQDALILYYEKTATGSAEPVVNDSAYLMGIVKHLWTKKFKANIKNTTLSGITDDIKLVITKEESPSPERLVKFLKVAGKKCLDILKAFYYDKQPMVEVADTFGFSSVRSATVQKYKCLEKVRDNVKQKSLAYEDFFE</sequence>
<reference evidence="1" key="1">
    <citation type="submission" date="2023-06" db="EMBL/GenBank/DDBJ databases">
        <title>Genomic of Parafulvivirga corallium.</title>
        <authorList>
            <person name="Wang G."/>
        </authorList>
    </citation>
    <scope>NUCLEOTIDE SEQUENCE</scope>
    <source>
        <strain evidence="1">BMA10</strain>
    </source>
</reference>
<dbReference type="InterPro" id="IPR013325">
    <property type="entry name" value="RNA_pol_sigma_r2"/>
</dbReference>
<protein>
    <submittedName>
        <fullName evidence="1">Sigma-70 family RNA polymerase sigma factor</fullName>
    </submittedName>
</protein>
<dbReference type="Gene3D" id="1.10.1740.10">
    <property type="match status" value="1"/>
</dbReference>
<evidence type="ECO:0000313" key="2">
    <source>
        <dbReference type="Proteomes" id="UP001172082"/>
    </source>
</evidence>
<name>A0ABT8KMJ9_9BACT</name>
<gene>
    <name evidence="1" type="ORF">QQ008_11245</name>
</gene>
<dbReference type="SUPFAM" id="SSF88946">
    <property type="entry name" value="Sigma2 domain of RNA polymerase sigma factors"/>
    <property type="match status" value="1"/>
</dbReference>
<dbReference type="Proteomes" id="UP001172082">
    <property type="component" value="Unassembled WGS sequence"/>
</dbReference>
<evidence type="ECO:0000313" key="1">
    <source>
        <dbReference type="EMBL" id="MDN5201946.1"/>
    </source>
</evidence>
<comment type="caution">
    <text evidence="1">The sequence shown here is derived from an EMBL/GenBank/DDBJ whole genome shotgun (WGS) entry which is preliminary data.</text>
</comment>
<dbReference type="RefSeq" id="WP_346751970.1">
    <property type="nucleotide sequence ID" value="NZ_JAUJEA010000003.1"/>
</dbReference>
<organism evidence="1 2">
    <name type="scientific">Splendidivirga corallicola</name>
    <dbReference type="NCBI Taxonomy" id="3051826"/>
    <lineage>
        <taxon>Bacteria</taxon>
        <taxon>Pseudomonadati</taxon>
        <taxon>Bacteroidota</taxon>
        <taxon>Cytophagia</taxon>
        <taxon>Cytophagales</taxon>
        <taxon>Splendidivirgaceae</taxon>
        <taxon>Splendidivirga</taxon>
    </lineage>
</organism>
<keyword evidence="2" id="KW-1185">Reference proteome</keyword>
<proteinExistence type="predicted"/>
<accession>A0ABT8KMJ9</accession>
<dbReference type="EMBL" id="JAUJEA010000003">
    <property type="protein sequence ID" value="MDN5201946.1"/>
    <property type="molecule type" value="Genomic_DNA"/>
</dbReference>